<feature type="transmembrane region" description="Helical" evidence="8">
    <location>
        <begin position="542"/>
        <end position="560"/>
    </location>
</feature>
<dbReference type="InterPro" id="IPR052175">
    <property type="entry name" value="ComplexI-like_HydComp"/>
</dbReference>
<keyword evidence="4 8" id="KW-1133">Transmembrane helix</keyword>
<name>A0ABU0LJ67_XANAG</name>
<dbReference type="PANTHER" id="PTHR42682">
    <property type="entry name" value="HYDROGENASE-4 COMPONENT F"/>
    <property type="match status" value="1"/>
</dbReference>
<evidence type="ECO:0000256" key="1">
    <source>
        <dbReference type="ARBA" id="ARBA00004651"/>
    </source>
</evidence>
<feature type="transmembrane region" description="Helical" evidence="8">
    <location>
        <begin position="433"/>
        <end position="460"/>
    </location>
</feature>
<dbReference type="InterPro" id="IPR003918">
    <property type="entry name" value="NADH_UbQ_OxRdtase"/>
</dbReference>
<evidence type="ECO:0000256" key="6">
    <source>
        <dbReference type="ARBA" id="ARBA00023136"/>
    </source>
</evidence>
<evidence type="ECO:0000313" key="11">
    <source>
        <dbReference type="Proteomes" id="UP001241747"/>
    </source>
</evidence>
<evidence type="ECO:0000256" key="5">
    <source>
        <dbReference type="ARBA" id="ARBA00023002"/>
    </source>
</evidence>
<gene>
    <name evidence="10" type="ORF">QOZ94_004007</name>
</gene>
<dbReference type="PRINTS" id="PR01437">
    <property type="entry name" value="NUOXDRDTASE4"/>
</dbReference>
<feature type="transmembrane region" description="Helical" evidence="8">
    <location>
        <begin position="91"/>
        <end position="111"/>
    </location>
</feature>
<feature type="transmembrane region" description="Helical" evidence="8">
    <location>
        <begin position="215"/>
        <end position="240"/>
    </location>
</feature>
<feature type="transmembrane region" description="Helical" evidence="8">
    <location>
        <begin position="481"/>
        <end position="499"/>
    </location>
</feature>
<feature type="transmembrane region" description="Helical" evidence="8">
    <location>
        <begin position="394"/>
        <end position="413"/>
    </location>
</feature>
<feature type="transmembrane region" description="Helical" evidence="8">
    <location>
        <begin position="175"/>
        <end position="195"/>
    </location>
</feature>
<dbReference type="Proteomes" id="UP001241747">
    <property type="component" value="Unassembled WGS sequence"/>
</dbReference>
<comment type="caution">
    <text evidence="10">The sequence shown here is derived from an EMBL/GenBank/DDBJ whole genome shotgun (WGS) entry which is preliminary data.</text>
</comment>
<reference evidence="10 11" key="1">
    <citation type="submission" date="2023-07" db="EMBL/GenBank/DDBJ databases">
        <title>Genomic Encyclopedia of Type Strains, Phase IV (KMG-IV): sequencing the most valuable type-strain genomes for metagenomic binning, comparative biology and taxonomic classification.</title>
        <authorList>
            <person name="Goeker M."/>
        </authorList>
    </citation>
    <scope>NUCLEOTIDE SEQUENCE [LARGE SCALE GENOMIC DNA]</scope>
    <source>
        <strain evidence="10 11">DSM 3770</strain>
    </source>
</reference>
<feature type="transmembrane region" description="Helical" evidence="8">
    <location>
        <begin position="16"/>
        <end position="37"/>
    </location>
</feature>
<dbReference type="Pfam" id="PF00361">
    <property type="entry name" value="Proton_antipo_M"/>
    <property type="match status" value="1"/>
</dbReference>
<evidence type="ECO:0000256" key="2">
    <source>
        <dbReference type="ARBA" id="ARBA00022475"/>
    </source>
</evidence>
<protein>
    <submittedName>
        <fullName evidence="10">Formate hydrogenlyase subunit 3/multisubunit Na+/H+ antiporter MnhD subunit</fullName>
    </submittedName>
</protein>
<evidence type="ECO:0000256" key="7">
    <source>
        <dbReference type="RuleBase" id="RU000320"/>
    </source>
</evidence>
<dbReference type="PANTHER" id="PTHR42682:SF3">
    <property type="entry name" value="FORMATE HYDROGENLYASE SUBUNIT 3-RELATED"/>
    <property type="match status" value="1"/>
</dbReference>
<dbReference type="InterPro" id="IPR001750">
    <property type="entry name" value="ND/Mrp_TM"/>
</dbReference>
<keyword evidence="5" id="KW-0560">Oxidoreductase</keyword>
<feature type="transmembrane region" description="Helical" evidence="8">
    <location>
        <begin position="662"/>
        <end position="680"/>
    </location>
</feature>
<organism evidence="10 11">
    <name type="scientific">Xanthobacter agilis</name>
    <dbReference type="NCBI Taxonomy" id="47492"/>
    <lineage>
        <taxon>Bacteria</taxon>
        <taxon>Pseudomonadati</taxon>
        <taxon>Pseudomonadota</taxon>
        <taxon>Alphaproteobacteria</taxon>
        <taxon>Hyphomicrobiales</taxon>
        <taxon>Xanthobacteraceae</taxon>
        <taxon>Xanthobacter</taxon>
    </lineage>
</organism>
<evidence type="ECO:0000313" key="10">
    <source>
        <dbReference type="EMBL" id="MDQ0507191.1"/>
    </source>
</evidence>
<keyword evidence="2" id="KW-1003">Cell membrane</keyword>
<accession>A0ABU0LJ67</accession>
<evidence type="ECO:0000256" key="3">
    <source>
        <dbReference type="ARBA" id="ARBA00022692"/>
    </source>
</evidence>
<feature type="transmembrane region" description="Helical" evidence="8">
    <location>
        <begin position="123"/>
        <end position="140"/>
    </location>
</feature>
<feature type="transmembrane region" description="Helical" evidence="8">
    <location>
        <begin position="46"/>
        <end position="71"/>
    </location>
</feature>
<dbReference type="EMBL" id="JAUSVY010000014">
    <property type="protein sequence ID" value="MDQ0507191.1"/>
    <property type="molecule type" value="Genomic_DNA"/>
</dbReference>
<evidence type="ECO:0000256" key="8">
    <source>
        <dbReference type="SAM" id="Phobius"/>
    </source>
</evidence>
<evidence type="ECO:0000259" key="9">
    <source>
        <dbReference type="Pfam" id="PF00361"/>
    </source>
</evidence>
<feature type="transmembrane region" description="Helical" evidence="8">
    <location>
        <begin position="281"/>
        <end position="304"/>
    </location>
</feature>
<sequence>MGDSATTAMAIGDGNALTVALIVILAFAATSVLALALGRRPAGRPLVYGASAAIAAAGFACGLAALFDAPAARVLPLGLPLIGAHVRLDTLSAFFILVVNLGGVAASLYAIGYGRHEHSPERVQPFFPAFLGAMNLVLVAGDAYTFLFGWELMSLASWAMVVAHDKAADNLRAGFIYIVMATFGTLMLMLAFALLAGSSGAYAFADMAGRPHGALVPAVVLALALVGAGSKAGLVPLHVWLPLAHPAAPSHVSALMSGVMTKVAVYGFIRIVFDLAGPPAWWWGIPVLAAGGITATLGVLQAMLQADIKRVLAFSTIENIGIIFVGLGLALAFKGNGLEAAGALALTAGLFHALNHALFKSLLFFGAGAVLDATGTGDLEKLGGLIHRMPTTSVVMLVGAAAISALPPLNGFASEWLTFQAILLSPELAPWGLKLLVPAVGALLALAAALAAACFVRLYGIGFLGRARSDAAAGAHEVDRWSRGAMIGLATLCVLAGILPGPVIDTLQPVVAPLIGARMPMQSDVAWLSIIPVGESRSSYNGLLVFIFIVISAGLAALLIHRFASRALRRAPAWDCGFPSSDPATQYTASSFAQPIRRVFATGLFRAREQVTLPPPGDLSPARIRLTEDDPAWRLIYTPIGQAVGTLSERANALHHLTIRQYLGIVFAALILLLLVLAIWP</sequence>
<keyword evidence="11" id="KW-1185">Reference proteome</keyword>
<keyword evidence="6 8" id="KW-0472">Membrane</keyword>
<feature type="transmembrane region" description="Helical" evidence="8">
    <location>
        <begin position="311"/>
        <end position="333"/>
    </location>
</feature>
<evidence type="ECO:0000256" key="4">
    <source>
        <dbReference type="ARBA" id="ARBA00022989"/>
    </source>
</evidence>
<feature type="domain" description="NADH:quinone oxidoreductase/Mrp antiporter transmembrane" evidence="9">
    <location>
        <begin position="140"/>
        <end position="424"/>
    </location>
</feature>
<keyword evidence="3 7" id="KW-0812">Transmembrane</keyword>
<dbReference type="NCBIfam" id="NF005086">
    <property type="entry name" value="PRK06521.1"/>
    <property type="match status" value="1"/>
</dbReference>
<comment type="subcellular location">
    <subcellularLocation>
        <location evidence="1">Cell membrane</location>
        <topology evidence="1">Multi-pass membrane protein</topology>
    </subcellularLocation>
    <subcellularLocation>
        <location evidence="7">Membrane</location>
        <topology evidence="7">Multi-pass membrane protein</topology>
    </subcellularLocation>
</comment>
<feature type="transmembrane region" description="Helical" evidence="8">
    <location>
        <begin position="353"/>
        <end position="373"/>
    </location>
</feature>
<proteinExistence type="predicted"/>